<feature type="transmembrane region" description="Helical" evidence="1">
    <location>
        <begin position="345"/>
        <end position="366"/>
    </location>
</feature>
<proteinExistence type="predicted"/>
<feature type="transmembrane region" description="Helical" evidence="1">
    <location>
        <begin position="62"/>
        <end position="81"/>
    </location>
</feature>
<sequence>MFYHLSRLLGKLQAKPVQSLVTAALVVLIVSVIVYRLAVWLRRRRTAHKSWLMFVSDASGSVVKVLIGLVVIAAMALHLSFQGIEFERKRGGVTERNYQAVQTIWGRPHVQKELSAKLTYWTEHTYNKDGLEIDPAKLEATTQPVGFRKAKKEHTVKGNPIVSTDHEIRLSLNYRRKGGALYPGFDTVCQFRYRLLNFSDRQLKAVLSFPLPARQGLVDDLAIMIDDQPYDRPLEISRDTIRWQIDMAPGQARGLTVSYRSRGLDYLRFNPGSGRELANYRVRMICEGITREQLDYPIGCMTPTSIEQENGAMVLTWELRRAVTRLGMGLIVPKPEQAGYHVARVLAAAPWGLVLLVGLVMVTYLTAGARLRWPALLLLAVAYHLYYLLMAHIGDYRPGLIGAMVIAAIALTSLVTIVQLSFYRGLSRWAPVGVFLVFSIVYPLLRISEEAGLLTTCLYVVLLGYVVVLAATAGRRSRGGGGAGQP</sequence>
<organism evidence="2">
    <name type="scientific">marine sediment metagenome</name>
    <dbReference type="NCBI Taxonomy" id="412755"/>
    <lineage>
        <taxon>unclassified sequences</taxon>
        <taxon>metagenomes</taxon>
        <taxon>ecological metagenomes</taxon>
    </lineage>
</organism>
<dbReference type="AlphaFoldDB" id="A0A0F9TY69"/>
<protein>
    <submittedName>
        <fullName evidence="2">Uncharacterized protein</fullName>
    </submittedName>
</protein>
<keyword evidence="1" id="KW-0472">Membrane</keyword>
<feature type="transmembrane region" description="Helical" evidence="1">
    <location>
        <begin position="373"/>
        <end position="394"/>
    </location>
</feature>
<feature type="transmembrane region" description="Helical" evidence="1">
    <location>
        <begin position="400"/>
        <end position="422"/>
    </location>
</feature>
<feature type="transmembrane region" description="Helical" evidence="1">
    <location>
        <begin position="451"/>
        <end position="471"/>
    </location>
</feature>
<accession>A0A0F9TY69</accession>
<keyword evidence="1" id="KW-0812">Transmembrane</keyword>
<feature type="transmembrane region" description="Helical" evidence="1">
    <location>
        <begin position="20"/>
        <end position="41"/>
    </location>
</feature>
<evidence type="ECO:0000256" key="1">
    <source>
        <dbReference type="SAM" id="Phobius"/>
    </source>
</evidence>
<evidence type="ECO:0000313" key="2">
    <source>
        <dbReference type="EMBL" id="KKN79897.1"/>
    </source>
</evidence>
<gene>
    <name evidence="2" type="ORF">LCGC14_0335260</name>
</gene>
<feature type="transmembrane region" description="Helical" evidence="1">
    <location>
        <begin position="429"/>
        <end position="445"/>
    </location>
</feature>
<keyword evidence="1" id="KW-1133">Transmembrane helix</keyword>
<name>A0A0F9TY69_9ZZZZ</name>
<dbReference type="EMBL" id="LAZR01000240">
    <property type="protein sequence ID" value="KKN79897.1"/>
    <property type="molecule type" value="Genomic_DNA"/>
</dbReference>
<reference evidence="2" key="1">
    <citation type="journal article" date="2015" name="Nature">
        <title>Complex archaea that bridge the gap between prokaryotes and eukaryotes.</title>
        <authorList>
            <person name="Spang A."/>
            <person name="Saw J.H."/>
            <person name="Jorgensen S.L."/>
            <person name="Zaremba-Niedzwiedzka K."/>
            <person name="Martijn J."/>
            <person name="Lind A.E."/>
            <person name="van Eijk R."/>
            <person name="Schleper C."/>
            <person name="Guy L."/>
            <person name="Ettema T.J."/>
        </authorList>
    </citation>
    <scope>NUCLEOTIDE SEQUENCE</scope>
</reference>
<comment type="caution">
    <text evidence="2">The sequence shown here is derived from an EMBL/GenBank/DDBJ whole genome shotgun (WGS) entry which is preliminary data.</text>
</comment>